<dbReference type="InterPro" id="IPR050695">
    <property type="entry name" value="N-acetylmuramoyl_amidase_3"/>
</dbReference>
<dbReference type="CDD" id="cd02696">
    <property type="entry name" value="MurNAc-LAA"/>
    <property type="match status" value="1"/>
</dbReference>
<comment type="caution">
    <text evidence="4">The sequence shown here is derived from an EMBL/GenBank/DDBJ whole genome shotgun (WGS) entry which is preliminary data.</text>
</comment>
<dbReference type="InterPro" id="IPR036680">
    <property type="entry name" value="SPOR-like_sf"/>
</dbReference>
<dbReference type="Proteomes" id="UP001410648">
    <property type="component" value="Unassembled WGS sequence"/>
</dbReference>
<evidence type="ECO:0000256" key="2">
    <source>
        <dbReference type="SAM" id="MobiDB-lite"/>
    </source>
</evidence>
<dbReference type="RefSeq" id="WP_346023691.1">
    <property type="nucleotide sequence ID" value="NZ_BAAADA010000015.1"/>
</dbReference>
<evidence type="ECO:0000256" key="1">
    <source>
        <dbReference type="ARBA" id="ARBA00022801"/>
    </source>
</evidence>
<sequence length="422" mass="47214">MSKKGIIDPGHGGTDPGATGFGIREKDWCLRISLYQHKRLRELGADVDLTRDKDVTLDSVARTNKIRGKYDFCISNHWNAFNGKARGVETIYPIRVTDRFARNIANSLVNVSKLPLRRVFNRRNSAGTDWYFMHRLTGNVETIIIEYAFMDHRADHDWYLNDQNFYKAAESVVEEICKYIGIQYRGPKSSDQPKVDLPIVSGTLFRVQVGAFGKLENAERLQERLEAADIDTYLIQDQGLFKVQVGAYRKKENAEAQAKRVEAKGFDTFITTASGTPAHGTKDEPTQPAAVVTPSTSVSRSVNAGDKVILNNSANRYATGQTIPASVKNRTYTVMQTRPGQVLLQEIMSWVHVADVRLSSAASAIESGDRVTLNSNASRYATGEKIPASRKGQRYTVLQTRSGQVLLREILSWVHTRDVTKL</sequence>
<dbReference type="EMBL" id="BAAADA010000015">
    <property type="protein sequence ID" value="GAA0474701.1"/>
    <property type="molecule type" value="Genomic_DNA"/>
</dbReference>
<dbReference type="InterPro" id="IPR007730">
    <property type="entry name" value="SPOR-like_dom"/>
</dbReference>
<evidence type="ECO:0000313" key="5">
    <source>
        <dbReference type="Proteomes" id="UP001410648"/>
    </source>
</evidence>
<dbReference type="PANTHER" id="PTHR30404">
    <property type="entry name" value="N-ACETYLMURAMOYL-L-ALANINE AMIDASE"/>
    <property type="match status" value="1"/>
</dbReference>
<dbReference type="Gene3D" id="3.30.70.1070">
    <property type="entry name" value="Sporulation related repeat"/>
    <property type="match status" value="1"/>
</dbReference>
<dbReference type="SUPFAM" id="SSF53187">
    <property type="entry name" value="Zn-dependent exopeptidases"/>
    <property type="match status" value="1"/>
</dbReference>
<keyword evidence="1" id="KW-0378">Hydrolase</keyword>
<proteinExistence type="predicted"/>
<evidence type="ECO:0000259" key="3">
    <source>
        <dbReference type="PROSITE" id="PS51724"/>
    </source>
</evidence>
<dbReference type="PROSITE" id="PS51724">
    <property type="entry name" value="SPOR"/>
    <property type="match status" value="1"/>
</dbReference>
<dbReference type="SUPFAM" id="SSF110997">
    <property type="entry name" value="Sporulation related repeat"/>
    <property type="match status" value="1"/>
</dbReference>
<feature type="domain" description="SPOR" evidence="3">
    <location>
        <begin position="199"/>
        <end position="273"/>
    </location>
</feature>
<dbReference type="Gene3D" id="3.40.630.40">
    <property type="entry name" value="Zn-dependent exopeptidases"/>
    <property type="match status" value="1"/>
</dbReference>
<feature type="compositionally biased region" description="Low complexity" evidence="2">
    <location>
        <begin position="288"/>
        <end position="297"/>
    </location>
</feature>
<evidence type="ECO:0000313" key="4">
    <source>
        <dbReference type="EMBL" id="GAA0474701.1"/>
    </source>
</evidence>
<name>A0ABN1AEP2_9LACT</name>
<dbReference type="SMART" id="SM00646">
    <property type="entry name" value="Ami_3"/>
    <property type="match status" value="1"/>
</dbReference>
<protein>
    <recommendedName>
        <fullName evidence="3">SPOR domain-containing protein</fullName>
    </recommendedName>
</protein>
<accession>A0ABN1AEP2</accession>
<dbReference type="Pfam" id="PF05036">
    <property type="entry name" value="SPOR"/>
    <property type="match status" value="1"/>
</dbReference>
<reference evidence="4 5" key="1">
    <citation type="journal article" date="2019" name="Int. J. Syst. Evol. Microbiol.">
        <title>The Global Catalogue of Microorganisms (GCM) 10K type strain sequencing project: providing services to taxonomists for standard genome sequencing and annotation.</title>
        <authorList>
            <consortium name="The Broad Institute Genomics Platform"/>
            <consortium name="The Broad Institute Genome Sequencing Center for Infectious Disease"/>
            <person name="Wu L."/>
            <person name="Ma J."/>
        </authorList>
    </citation>
    <scope>NUCLEOTIDE SEQUENCE [LARGE SCALE GENOMIC DNA]</scope>
    <source>
        <strain evidence="4 5">JCM 14232</strain>
    </source>
</reference>
<dbReference type="Pfam" id="PF01520">
    <property type="entry name" value="Amidase_3"/>
    <property type="match status" value="1"/>
</dbReference>
<keyword evidence="5" id="KW-1185">Reference proteome</keyword>
<feature type="region of interest" description="Disordered" evidence="2">
    <location>
        <begin position="274"/>
        <end position="297"/>
    </location>
</feature>
<dbReference type="PANTHER" id="PTHR30404:SF0">
    <property type="entry name" value="N-ACETYLMURAMOYL-L-ALANINE AMIDASE AMIC"/>
    <property type="match status" value="1"/>
</dbReference>
<gene>
    <name evidence="4" type="ORF">GCM10008936_01590</name>
</gene>
<dbReference type="InterPro" id="IPR002508">
    <property type="entry name" value="MurNAc-LAA_cat"/>
</dbReference>
<organism evidence="4 5">
    <name type="scientific">Alkalibacterium indicireducens</name>
    <dbReference type="NCBI Taxonomy" id="398758"/>
    <lineage>
        <taxon>Bacteria</taxon>
        <taxon>Bacillati</taxon>
        <taxon>Bacillota</taxon>
        <taxon>Bacilli</taxon>
        <taxon>Lactobacillales</taxon>
        <taxon>Carnobacteriaceae</taxon>
        <taxon>Alkalibacterium</taxon>
    </lineage>
</organism>